<keyword evidence="3" id="KW-1185">Reference proteome</keyword>
<feature type="transmembrane region" description="Helical" evidence="1">
    <location>
        <begin position="28"/>
        <end position="48"/>
    </location>
</feature>
<dbReference type="EMBL" id="JAKKPZ010000071">
    <property type="protein sequence ID" value="KAI1704184.1"/>
    <property type="molecule type" value="Genomic_DNA"/>
</dbReference>
<reference evidence="2" key="1">
    <citation type="submission" date="2022-01" db="EMBL/GenBank/DDBJ databases">
        <title>Genome Sequence Resource for Two Populations of Ditylenchus destructor, the Migratory Endoparasitic Phytonematode.</title>
        <authorList>
            <person name="Zhang H."/>
            <person name="Lin R."/>
            <person name="Xie B."/>
        </authorList>
    </citation>
    <scope>NUCLEOTIDE SEQUENCE</scope>
    <source>
        <strain evidence="2">BazhouSP</strain>
    </source>
</reference>
<evidence type="ECO:0000256" key="1">
    <source>
        <dbReference type="SAM" id="Phobius"/>
    </source>
</evidence>
<protein>
    <submittedName>
        <fullName evidence="2">Uncharacterized protein</fullName>
    </submittedName>
</protein>
<gene>
    <name evidence="2" type="ORF">DdX_14424</name>
</gene>
<proteinExistence type="predicted"/>
<keyword evidence="1" id="KW-0472">Membrane</keyword>
<keyword evidence="1" id="KW-0812">Transmembrane</keyword>
<keyword evidence="1" id="KW-1133">Transmembrane helix</keyword>
<name>A0AAD4MUM7_9BILA</name>
<sequence length="72" mass="8057">MFNTLPLVISLVLNVAVGFNLNFYIGQLHGWIMALQVGICSAYYWAILRRRKQGEVLIQLSTKTLGMKNTAG</sequence>
<evidence type="ECO:0000313" key="3">
    <source>
        <dbReference type="Proteomes" id="UP001201812"/>
    </source>
</evidence>
<dbReference type="AlphaFoldDB" id="A0AAD4MUM7"/>
<dbReference type="Proteomes" id="UP001201812">
    <property type="component" value="Unassembled WGS sequence"/>
</dbReference>
<accession>A0AAD4MUM7</accession>
<evidence type="ECO:0000313" key="2">
    <source>
        <dbReference type="EMBL" id="KAI1704184.1"/>
    </source>
</evidence>
<organism evidence="2 3">
    <name type="scientific">Ditylenchus destructor</name>
    <dbReference type="NCBI Taxonomy" id="166010"/>
    <lineage>
        <taxon>Eukaryota</taxon>
        <taxon>Metazoa</taxon>
        <taxon>Ecdysozoa</taxon>
        <taxon>Nematoda</taxon>
        <taxon>Chromadorea</taxon>
        <taxon>Rhabditida</taxon>
        <taxon>Tylenchina</taxon>
        <taxon>Tylenchomorpha</taxon>
        <taxon>Sphaerularioidea</taxon>
        <taxon>Anguinidae</taxon>
        <taxon>Anguininae</taxon>
        <taxon>Ditylenchus</taxon>
    </lineage>
</organism>
<comment type="caution">
    <text evidence="2">The sequence shown here is derived from an EMBL/GenBank/DDBJ whole genome shotgun (WGS) entry which is preliminary data.</text>
</comment>